<dbReference type="AlphaFoldDB" id="A0A367ELN1"/>
<dbReference type="CDD" id="cd15831">
    <property type="entry name" value="BTAD"/>
    <property type="match status" value="1"/>
</dbReference>
<sequence length="939" mass="102921">MFFGVLGAIEARHEGRTVGLGHARQRCVLAALLVDANRVVPTDQLVDRVWAGHPPQHARRTLYVYLSHLRRALIDMGIEIHRQSEGYLLSVDADSVDMHRFRTLLARARADKRGDKVSSETGTTALEEALGLWRGEAFAGVDTPWFNSQRELLLGEWFVATLDLYDARLRRGDHSGVLPQALDLSSAHPLDERLAGQVMLALQRSGRQAEALNRYERLRLRLADELGADPGPELRQLHGRLLEGDSADLASPPPERSPADRAQRVVPRQLPPAPAHFAGRAAEIAQLTAALDESTEEGGTVLVSALAGAGGVGKTWLALQWAHRVRDRFPDGQLFVDLRGFSSHGPPMDSAVAMRGFLEALGADTRHIPTDPHAQAALYRSLMAERRRLVVLDNAATADQIVPLLPGSRTCTVVVTSRRTLPTLISRHGAQNLRLAPLTTQDVHDLLTARLGAQRIAAEPGAVADLIELCRGYALALGLIAGRAHARPDIPLAHLAAELHELGLAALDDEDPAASLPAVLSWSYQVLSPEQQTVFGLLGLAPGTDIGTPAAAHLTGLSTARSKRALRVLEDASLLAYDAHGRYSMHDLIRAYATDTAHRRLPGPTRQAALRRVVDFYLHTSHAADRVLDPHRHPTSFDFSTTEVCPRPPSDDPAAMAWFHTEHANLLAAQQTATAHGWHDTVCRLAWTLSTFHFRRGYRDDDLAIWQAAVASGAHLTDPTTRSLSHRLLGRAYANLGRHGEALEHLHHALAVANAHHDLSCQGYAHRALAWTSRQIGDDRRAMEHAGQALDIFRATDQPVMEARTLNGTGWYAAHLGDHDTARTYCEAALALQQHHHDPSGKANTLDSLAYIDHGTGRHREAIDHYRQALALYRELGYTSHAADTLDRISHPYTALGRHDHARTARQEALELYRQQGRDEDAARVRTHLTASAAPDSAH</sequence>
<comment type="caution">
    <text evidence="9">The sequence shown here is derived from an EMBL/GenBank/DDBJ whole genome shotgun (WGS) entry which is preliminary data.</text>
</comment>
<keyword evidence="4 6" id="KW-0238">DNA-binding</keyword>
<dbReference type="Pfam" id="PF00486">
    <property type="entry name" value="Trans_reg_C"/>
    <property type="match status" value="1"/>
</dbReference>
<dbReference type="InterPro" id="IPR002182">
    <property type="entry name" value="NB-ARC"/>
</dbReference>
<dbReference type="PANTHER" id="PTHR35807:SF1">
    <property type="entry name" value="TRANSCRIPTIONAL REGULATOR REDD"/>
    <property type="match status" value="1"/>
</dbReference>
<dbReference type="EMBL" id="QOIN01000049">
    <property type="protein sequence ID" value="RCG18931.1"/>
    <property type="molecule type" value="Genomic_DNA"/>
</dbReference>
<evidence type="ECO:0000256" key="7">
    <source>
        <dbReference type="SAM" id="MobiDB-lite"/>
    </source>
</evidence>
<dbReference type="Proteomes" id="UP000252914">
    <property type="component" value="Unassembled WGS sequence"/>
</dbReference>
<dbReference type="InterPro" id="IPR051677">
    <property type="entry name" value="AfsR-DnrI-RedD_regulator"/>
</dbReference>
<comment type="similarity">
    <text evidence="1">Belongs to the AfsR/DnrI/RedD regulatory family.</text>
</comment>
<feature type="DNA-binding region" description="OmpR/PhoB-type" evidence="6">
    <location>
        <begin position="1"/>
        <end position="91"/>
    </location>
</feature>
<accession>A0A367ELN1</accession>
<dbReference type="Pfam" id="PF13424">
    <property type="entry name" value="TPR_12"/>
    <property type="match status" value="1"/>
</dbReference>
<dbReference type="InterPro" id="IPR019734">
    <property type="entry name" value="TPR_rpt"/>
</dbReference>
<dbReference type="SUPFAM" id="SSF48452">
    <property type="entry name" value="TPR-like"/>
    <property type="match status" value="3"/>
</dbReference>
<dbReference type="SMART" id="SM00862">
    <property type="entry name" value="Trans_reg_C"/>
    <property type="match status" value="1"/>
</dbReference>
<proteinExistence type="inferred from homology"/>
<evidence type="ECO:0000313" key="9">
    <source>
        <dbReference type="EMBL" id="RCG18931.1"/>
    </source>
</evidence>
<keyword evidence="3" id="KW-0805">Transcription regulation</keyword>
<dbReference type="GO" id="GO:0000160">
    <property type="term" value="P:phosphorelay signal transduction system"/>
    <property type="evidence" value="ECO:0007669"/>
    <property type="project" value="UniProtKB-KW"/>
</dbReference>
<dbReference type="InterPro" id="IPR036388">
    <property type="entry name" value="WH-like_DNA-bd_sf"/>
</dbReference>
<evidence type="ECO:0000259" key="8">
    <source>
        <dbReference type="PROSITE" id="PS51755"/>
    </source>
</evidence>
<evidence type="ECO:0000256" key="5">
    <source>
        <dbReference type="ARBA" id="ARBA00023163"/>
    </source>
</evidence>
<dbReference type="PANTHER" id="PTHR35807">
    <property type="entry name" value="TRANSCRIPTIONAL REGULATOR REDD-RELATED"/>
    <property type="match status" value="1"/>
</dbReference>
<protein>
    <submittedName>
        <fullName evidence="9">Transcriptional regulator, SARP family protein</fullName>
    </submittedName>
</protein>
<dbReference type="SMART" id="SM01043">
    <property type="entry name" value="BTAD"/>
    <property type="match status" value="1"/>
</dbReference>
<evidence type="ECO:0000256" key="1">
    <source>
        <dbReference type="ARBA" id="ARBA00005820"/>
    </source>
</evidence>
<evidence type="ECO:0000256" key="3">
    <source>
        <dbReference type="ARBA" id="ARBA00023015"/>
    </source>
</evidence>
<evidence type="ECO:0000313" key="10">
    <source>
        <dbReference type="Proteomes" id="UP000252914"/>
    </source>
</evidence>
<dbReference type="Pfam" id="PF00931">
    <property type="entry name" value="NB-ARC"/>
    <property type="match status" value="1"/>
</dbReference>
<dbReference type="GO" id="GO:0043531">
    <property type="term" value="F:ADP binding"/>
    <property type="evidence" value="ECO:0007669"/>
    <property type="project" value="InterPro"/>
</dbReference>
<dbReference type="Pfam" id="PF13374">
    <property type="entry name" value="TPR_10"/>
    <property type="match status" value="1"/>
</dbReference>
<dbReference type="RefSeq" id="WP_114024320.1">
    <property type="nucleotide sequence ID" value="NZ_QOIN01000049.1"/>
</dbReference>
<dbReference type="Pfam" id="PF03704">
    <property type="entry name" value="BTAD"/>
    <property type="match status" value="1"/>
</dbReference>
<keyword evidence="5" id="KW-0804">Transcription</keyword>
<evidence type="ECO:0000256" key="2">
    <source>
        <dbReference type="ARBA" id="ARBA00023012"/>
    </source>
</evidence>
<dbReference type="InterPro" id="IPR016032">
    <property type="entry name" value="Sig_transdc_resp-reg_C-effctor"/>
</dbReference>
<dbReference type="SUPFAM" id="SSF46894">
    <property type="entry name" value="C-terminal effector domain of the bipartite response regulators"/>
    <property type="match status" value="1"/>
</dbReference>
<feature type="region of interest" description="Disordered" evidence="7">
    <location>
        <begin position="244"/>
        <end position="263"/>
    </location>
</feature>
<dbReference type="PROSITE" id="PS51755">
    <property type="entry name" value="OMPR_PHOB"/>
    <property type="match status" value="1"/>
</dbReference>
<dbReference type="InterPro" id="IPR001867">
    <property type="entry name" value="OmpR/PhoB-type_DNA-bd"/>
</dbReference>
<evidence type="ECO:0000256" key="4">
    <source>
        <dbReference type="ARBA" id="ARBA00023125"/>
    </source>
</evidence>
<evidence type="ECO:0000256" key="6">
    <source>
        <dbReference type="PROSITE-ProRule" id="PRU01091"/>
    </source>
</evidence>
<dbReference type="InterPro" id="IPR027417">
    <property type="entry name" value="P-loop_NTPase"/>
</dbReference>
<gene>
    <name evidence="9" type="ORF">DTL70_25290</name>
</gene>
<dbReference type="GO" id="GO:0003677">
    <property type="term" value="F:DNA binding"/>
    <property type="evidence" value="ECO:0007669"/>
    <property type="project" value="UniProtKB-UniRule"/>
</dbReference>
<keyword evidence="2" id="KW-0902">Two-component regulatory system</keyword>
<dbReference type="SUPFAM" id="SSF52540">
    <property type="entry name" value="P-loop containing nucleoside triphosphate hydrolases"/>
    <property type="match status" value="1"/>
</dbReference>
<keyword evidence="10" id="KW-1185">Reference proteome</keyword>
<dbReference type="Gene3D" id="1.10.10.10">
    <property type="entry name" value="Winged helix-like DNA-binding domain superfamily/Winged helix DNA-binding domain"/>
    <property type="match status" value="2"/>
</dbReference>
<organism evidence="9 10">
    <name type="scientific">Streptomyces diacarni</name>
    <dbReference type="NCBI Taxonomy" id="2800381"/>
    <lineage>
        <taxon>Bacteria</taxon>
        <taxon>Bacillati</taxon>
        <taxon>Actinomycetota</taxon>
        <taxon>Actinomycetes</taxon>
        <taxon>Kitasatosporales</taxon>
        <taxon>Streptomycetaceae</taxon>
        <taxon>Streptomyces</taxon>
    </lineage>
</organism>
<name>A0A367ELN1_9ACTN</name>
<feature type="domain" description="OmpR/PhoB-type" evidence="8">
    <location>
        <begin position="1"/>
        <end position="91"/>
    </location>
</feature>
<dbReference type="InterPro" id="IPR011990">
    <property type="entry name" value="TPR-like_helical_dom_sf"/>
</dbReference>
<dbReference type="Gene3D" id="3.40.50.300">
    <property type="entry name" value="P-loop containing nucleotide triphosphate hydrolases"/>
    <property type="match status" value="1"/>
</dbReference>
<dbReference type="Gene3D" id="1.25.40.10">
    <property type="entry name" value="Tetratricopeptide repeat domain"/>
    <property type="match status" value="2"/>
</dbReference>
<dbReference type="GO" id="GO:0006355">
    <property type="term" value="P:regulation of DNA-templated transcription"/>
    <property type="evidence" value="ECO:0007669"/>
    <property type="project" value="InterPro"/>
</dbReference>
<dbReference type="SMART" id="SM00028">
    <property type="entry name" value="TPR"/>
    <property type="match status" value="5"/>
</dbReference>
<dbReference type="InterPro" id="IPR005158">
    <property type="entry name" value="BTAD"/>
</dbReference>
<reference evidence="9 10" key="1">
    <citation type="submission" date="2018-06" db="EMBL/GenBank/DDBJ databases">
        <title>Streptomyces reniochalinae sp. nov. and Streptomyces diacarnus sp. nov. from marine sponges.</title>
        <authorList>
            <person name="Li L."/>
        </authorList>
    </citation>
    <scope>NUCLEOTIDE SEQUENCE [LARGE SCALE GENOMIC DNA]</scope>
    <source>
        <strain evidence="9 10">LHW51701</strain>
    </source>
</reference>